<gene>
    <name evidence="10" type="ORF">JK364_02090</name>
</gene>
<organism evidence="10 11">
    <name type="scientific">Streptomyces endocoffeicus</name>
    <dbReference type="NCBI Taxonomy" id="2898945"/>
    <lineage>
        <taxon>Bacteria</taxon>
        <taxon>Bacillati</taxon>
        <taxon>Actinomycetota</taxon>
        <taxon>Actinomycetes</taxon>
        <taxon>Kitasatosporales</taxon>
        <taxon>Streptomycetaceae</taxon>
        <taxon>Streptomyces</taxon>
    </lineage>
</organism>
<evidence type="ECO:0000256" key="1">
    <source>
        <dbReference type="ARBA" id="ARBA00004651"/>
    </source>
</evidence>
<feature type="domain" description="ABC transmembrane type-1" evidence="9">
    <location>
        <begin position="81"/>
        <end position="278"/>
    </location>
</feature>
<feature type="transmembrane region" description="Helical" evidence="8">
    <location>
        <begin position="160"/>
        <end position="179"/>
    </location>
</feature>
<evidence type="ECO:0000259" key="9">
    <source>
        <dbReference type="PROSITE" id="PS50928"/>
    </source>
</evidence>
<keyword evidence="7 8" id="KW-0472">Membrane</keyword>
<feature type="transmembrane region" description="Helical" evidence="8">
    <location>
        <begin position="23"/>
        <end position="49"/>
    </location>
</feature>
<comment type="similarity">
    <text evidence="2">Belongs to the binding-protein-dependent transport system permease family. CysTW subfamily.</text>
</comment>
<dbReference type="PROSITE" id="PS50928">
    <property type="entry name" value="ABC_TM1"/>
    <property type="match status" value="1"/>
</dbReference>
<dbReference type="SUPFAM" id="SSF161098">
    <property type="entry name" value="MetI-like"/>
    <property type="match status" value="1"/>
</dbReference>
<keyword evidence="4" id="KW-1003">Cell membrane</keyword>
<evidence type="ECO:0000256" key="6">
    <source>
        <dbReference type="ARBA" id="ARBA00022989"/>
    </source>
</evidence>
<evidence type="ECO:0000313" key="11">
    <source>
        <dbReference type="Proteomes" id="UP000621510"/>
    </source>
</evidence>
<sequence length="298" mass="32002">MTPEKPAPTATEKARGVARGRRVAYALIAPGAAYLVLIFLSIILLLVSYSFRTEQTSRLIAPFDTGTWAGALSDSYNLAVLWTTLRVGAVVTLLTVALAYPIAWCLLRVRRWWAAGLLMFIVFSPILVSVVVRSYGWMLLLGHGGLLGGVLRGWLYHEPGVILALVHVELPFAVFPLLASLRNLPPGVLEAAADLGAPPLRRLRTVLLPLTASGIVASAQLVFALTVSAFATPSLLGGGRVTVLAQSVYQNIQQLRWPLAAAQALLLLAIALAVLALFNRLGRYADVRHRSLEGGGSR</sequence>
<dbReference type="PANTHER" id="PTHR42929:SF5">
    <property type="entry name" value="ABC TRANSPORTER PERMEASE PROTEIN"/>
    <property type="match status" value="1"/>
</dbReference>
<reference evidence="10 11" key="1">
    <citation type="submission" date="2021-01" db="EMBL/GenBank/DDBJ databases">
        <title>WGS of actinomycetes isolated from Thailand.</title>
        <authorList>
            <person name="Thawai C."/>
        </authorList>
    </citation>
    <scope>NUCLEOTIDE SEQUENCE [LARGE SCALE GENOMIC DNA]</scope>
    <source>
        <strain evidence="10 11">CA3R110</strain>
    </source>
</reference>
<dbReference type="Proteomes" id="UP000621510">
    <property type="component" value="Unassembled WGS sequence"/>
</dbReference>
<evidence type="ECO:0000256" key="8">
    <source>
        <dbReference type="RuleBase" id="RU363032"/>
    </source>
</evidence>
<dbReference type="InterPro" id="IPR035906">
    <property type="entry name" value="MetI-like_sf"/>
</dbReference>
<name>A0ABS1PFQ7_9ACTN</name>
<protein>
    <submittedName>
        <fullName evidence="10">ABC transporter permease</fullName>
    </submittedName>
</protein>
<evidence type="ECO:0000313" key="10">
    <source>
        <dbReference type="EMBL" id="MBL1111207.1"/>
    </source>
</evidence>
<feature type="transmembrane region" description="Helical" evidence="8">
    <location>
        <begin position="206"/>
        <end position="231"/>
    </location>
</feature>
<feature type="transmembrane region" description="Helical" evidence="8">
    <location>
        <begin position="112"/>
        <end position="140"/>
    </location>
</feature>
<keyword evidence="5 8" id="KW-0812">Transmembrane</keyword>
<accession>A0ABS1PFQ7</accession>
<feature type="transmembrane region" description="Helical" evidence="8">
    <location>
        <begin position="79"/>
        <end position="100"/>
    </location>
</feature>
<dbReference type="PANTHER" id="PTHR42929">
    <property type="entry name" value="INNER MEMBRANE ABC TRANSPORTER PERMEASE PROTEIN YDCU-RELATED-RELATED"/>
    <property type="match status" value="1"/>
</dbReference>
<comment type="caution">
    <text evidence="10">The sequence shown here is derived from an EMBL/GenBank/DDBJ whole genome shotgun (WGS) entry which is preliminary data.</text>
</comment>
<dbReference type="RefSeq" id="WP_201846871.1">
    <property type="nucleotide sequence ID" value="NZ_JAERRG010000001.1"/>
</dbReference>
<feature type="transmembrane region" description="Helical" evidence="8">
    <location>
        <begin position="257"/>
        <end position="278"/>
    </location>
</feature>
<evidence type="ECO:0000256" key="5">
    <source>
        <dbReference type="ARBA" id="ARBA00022692"/>
    </source>
</evidence>
<proteinExistence type="inferred from homology"/>
<keyword evidence="11" id="KW-1185">Reference proteome</keyword>
<evidence type="ECO:0000256" key="3">
    <source>
        <dbReference type="ARBA" id="ARBA00022448"/>
    </source>
</evidence>
<dbReference type="Gene3D" id="1.10.3720.10">
    <property type="entry name" value="MetI-like"/>
    <property type="match status" value="1"/>
</dbReference>
<keyword evidence="3 8" id="KW-0813">Transport</keyword>
<dbReference type="EMBL" id="JAERRG010000001">
    <property type="protein sequence ID" value="MBL1111207.1"/>
    <property type="molecule type" value="Genomic_DNA"/>
</dbReference>
<comment type="subcellular location">
    <subcellularLocation>
        <location evidence="1 8">Cell membrane</location>
        <topology evidence="1 8">Multi-pass membrane protein</topology>
    </subcellularLocation>
</comment>
<dbReference type="CDD" id="cd06261">
    <property type="entry name" value="TM_PBP2"/>
    <property type="match status" value="1"/>
</dbReference>
<keyword evidence="6 8" id="KW-1133">Transmembrane helix</keyword>
<dbReference type="Pfam" id="PF00528">
    <property type="entry name" value="BPD_transp_1"/>
    <property type="match status" value="1"/>
</dbReference>
<evidence type="ECO:0000256" key="7">
    <source>
        <dbReference type="ARBA" id="ARBA00023136"/>
    </source>
</evidence>
<evidence type="ECO:0000256" key="2">
    <source>
        <dbReference type="ARBA" id="ARBA00007069"/>
    </source>
</evidence>
<dbReference type="InterPro" id="IPR000515">
    <property type="entry name" value="MetI-like"/>
</dbReference>
<evidence type="ECO:0000256" key="4">
    <source>
        <dbReference type="ARBA" id="ARBA00022475"/>
    </source>
</evidence>